<dbReference type="InterPro" id="IPR045055">
    <property type="entry name" value="DNA2/NAM7-like"/>
</dbReference>
<dbReference type="PANTHER" id="PTHR10887">
    <property type="entry name" value="DNA2/NAM7 HELICASE FAMILY"/>
    <property type="match status" value="1"/>
</dbReference>
<reference evidence="8" key="2">
    <citation type="journal article" date="2023" name="Science">
        <title>Genomic signatures of disease resistance in endangered staghorn corals.</title>
        <authorList>
            <person name="Vollmer S.V."/>
            <person name="Selwyn J.D."/>
            <person name="Despard B.A."/>
            <person name="Roesel C.L."/>
        </authorList>
    </citation>
    <scope>NUCLEOTIDE SEQUENCE</scope>
    <source>
        <strain evidence="8">K2</strain>
    </source>
</reference>
<feature type="domain" description="NF-X1-type" evidence="7">
    <location>
        <begin position="1561"/>
        <end position="1582"/>
    </location>
</feature>
<keyword evidence="4" id="KW-0862">Zinc</keyword>
<dbReference type="GO" id="GO:0031048">
    <property type="term" value="P:regulatory ncRNA-mediated heterochromatin formation"/>
    <property type="evidence" value="ECO:0007669"/>
    <property type="project" value="TreeGrafter"/>
</dbReference>
<feature type="region of interest" description="Disordered" evidence="6">
    <location>
        <begin position="799"/>
        <end position="895"/>
    </location>
</feature>
<dbReference type="FunFam" id="3.40.50.300:FF:000742">
    <property type="entry name" value="NFX1-type zinc finger-containing protein 1"/>
    <property type="match status" value="1"/>
</dbReference>
<reference evidence="8" key="1">
    <citation type="journal article" date="2023" name="G3 (Bethesda)">
        <title>Whole genome assembly and annotation of the endangered Caribbean coral Acropora cervicornis.</title>
        <authorList>
            <person name="Selwyn J.D."/>
            <person name="Vollmer S.V."/>
        </authorList>
    </citation>
    <scope>NUCLEOTIDE SEQUENCE</scope>
    <source>
        <strain evidence="8">K2</strain>
    </source>
</reference>
<evidence type="ECO:0000256" key="1">
    <source>
        <dbReference type="ARBA" id="ARBA00022723"/>
    </source>
</evidence>
<dbReference type="InterPro" id="IPR000967">
    <property type="entry name" value="Znf_NFX1"/>
</dbReference>
<accession>A0AAD9UYX1</accession>
<dbReference type="SMART" id="SM00438">
    <property type="entry name" value="ZnF_NFX"/>
    <property type="match status" value="9"/>
</dbReference>
<feature type="compositionally biased region" description="Basic and acidic residues" evidence="6">
    <location>
        <begin position="108"/>
        <end position="163"/>
    </location>
</feature>
<evidence type="ECO:0000313" key="9">
    <source>
        <dbReference type="Proteomes" id="UP001249851"/>
    </source>
</evidence>
<dbReference type="Pfam" id="PF13087">
    <property type="entry name" value="AAA_12"/>
    <property type="match status" value="1"/>
</dbReference>
<dbReference type="Proteomes" id="UP001249851">
    <property type="component" value="Unassembled WGS sequence"/>
</dbReference>
<keyword evidence="9" id="KW-1185">Reference proteome</keyword>
<dbReference type="InterPro" id="IPR047187">
    <property type="entry name" value="SF1_C_Upf1"/>
</dbReference>
<feature type="domain" description="NF-X1-type" evidence="7">
    <location>
        <begin position="1618"/>
        <end position="1637"/>
    </location>
</feature>
<dbReference type="InterPro" id="IPR057373">
    <property type="entry name" value="ZNFX1"/>
</dbReference>
<feature type="compositionally biased region" description="Basic and acidic residues" evidence="6">
    <location>
        <begin position="9"/>
        <end position="43"/>
    </location>
</feature>
<feature type="compositionally biased region" description="Polar residues" evidence="6">
    <location>
        <begin position="87"/>
        <end position="105"/>
    </location>
</feature>
<dbReference type="EMBL" id="JARQWQ010000067">
    <property type="protein sequence ID" value="KAK2554690.1"/>
    <property type="molecule type" value="Genomic_DNA"/>
</dbReference>
<dbReference type="GO" id="GO:0008270">
    <property type="term" value="F:zinc ion binding"/>
    <property type="evidence" value="ECO:0007669"/>
    <property type="project" value="UniProtKB-KW"/>
</dbReference>
<feature type="compositionally biased region" description="Acidic residues" evidence="6">
    <location>
        <begin position="836"/>
        <end position="853"/>
    </location>
</feature>
<name>A0AAD9UYX1_ACRCE</name>
<feature type="domain" description="NF-X1-type" evidence="7">
    <location>
        <begin position="2091"/>
        <end position="2108"/>
    </location>
</feature>
<gene>
    <name evidence="8" type="ORF">P5673_023643</name>
</gene>
<proteinExistence type="predicted"/>
<evidence type="ECO:0000256" key="3">
    <source>
        <dbReference type="ARBA" id="ARBA00022771"/>
    </source>
</evidence>
<feature type="domain" description="NF-X1-type" evidence="7">
    <location>
        <begin position="1591"/>
        <end position="1614"/>
    </location>
</feature>
<feature type="domain" description="NF-X1-type" evidence="7">
    <location>
        <begin position="1843"/>
        <end position="1862"/>
    </location>
</feature>
<keyword evidence="1" id="KW-0479">Metal-binding</keyword>
<feature type="domain" description="NF-X1-type" evidence="7">
    <location>
        <begin position="1294"/>
        <end position="1314"/>
    </location>
</feature>
<evidence type="ECO:0000256" key="5">
    <source>
        <dbReference type="SAM" id="Coils"/>
    </source>
</evidence>
<dbReference type="SUPFAM" id="SSF52540">
    <property type="entry name" value="P-loop containing nucleoside triphosphate hydrolases"/>
    <property type="match status" value="1"/>
</dbReference>
<feature type="coiled-coil region" evidence="5">
    <location>
        <begin position="719"/>
        <end position="746"/>
    </location>
</feature>
<evidence type="ECO:0000259" key="7">
    <source>
        <dbReference type="SMART" id="SM00438"/>
    </source>
</evidence>
<dbReference type="GO" id="GO:0031380">
    <property type="term" value="C:nuclear RNA-directed RNA polymerase complex"/>
    <property type="evidence" value="ECO:0007669"/>
    <property type="project" value="TreeGrafter"/>
</dbReference>
<dbReference type="GO" id="GO:0004386">
    <property type="term" value="F:helicase activity"/>
    <property type="evidence" value="ECO:0007669"/>
    <property type="project" value="InterPro"/>
</dbReference>
<comment type="caution">
    <text evidence="8">The sequence shown here is derived from an EMBL/GenBank/DDBJ whole genome shotgun (WGS) entry which is preliminary data.</text>
</comment>
<feature type="region of interest" description="Disordered" evidence="6">
    <location>
        <begin position="1"/>
        <end position="169"/>
    </location>
</feature>
<feature type="domain" description="NF-X1-type" evidence="7">
    <location>
        <begin position="1482"/>
        <end position="1506"/>
    </location>
</feature>
<dbReference type="InterPro" id="IPR027417">
    <property type="entry name" value="P-loop_NTPase"/>
</dbReference>
<organism evidence="8 9">
    <name type="scientific">Acropora cervicornis</name>
    <name type="common">Staghorn coral</name>
    <dbReference type="NCBI Taxonomy" id="6130"/>
    <lineage>
        <taxon>Eukaryota</taxon>
        <taxon>Metazoa</taxon>
        <taxon>Cnidaria</taxon>
        <taxon>Anthozoa</taxon>
        <taxon>Hexacorallia</taxon>
        <taxon>Scleractinia</taxon>
        <taxon>Astrocoeniina</taxon>
        <taxon>Acroporidae</taxon>
        <taxon>Acropora</taxon>
    </lineage>
</organism>
<sequence length="2512" mass="285577">MTKKKQKKKWWDSFDKYEKDLENQKESEEKKAKKEKRGDREETPLQTTEEEEEIQGACGAVANEKAAVTGESEETTKKKTPLKTETNGTQMNNQHTSNAQGNINKAGQVEKGRGRGASLERDRRYKVPPNDRGKQSDVRNQEQSARGHDPVNLRLQKNTERNSRGPLPGKHSALNLKILRTKGAIEVVEKLIREMKELKFIIRSEEQNHNSDEFIADLIFTLALVCRAPQSEQTITILATLKRSSLLTTKIPRLLDCFQESVAKVNHDFREGLTECLVMLFSTYLRHFPSSYADLPYDHLKRALDHSDLTGNENLKKELDSLKQARDCIIKDERKRLSKCYINRAGDKPPNDFRNITILPTSQEILTQETPFLRTNIIKGRYQNAEHYLDVQFRLFREDFLGPLREGIQEIIQDIPRKKRNQLGMKQYHRVKIVKKEFRSSGKVHHVKIDVSGLNTSKWAHSRLVKGSFLCLSQDNFKTMLFATVVERDEERLKGGQIGIQFTEGQNVLGIENRDCVYHMVEPPNYFEAYRHVLKGLQELDDSTLPFPKYLIECNKEVDPPKYLRRDDSQQPICYDLSKALNVSPHYKATAVPVLQPEEWPPVKALPLNSSQLEALRTAITTEFCVIQGPPGTGKTYVGTIIVRCLLENRTIWDPQQNSPMLMVCYTNHALDQFLEKVLQFLPIREIIRVGGGSKSEKLESCNLKQFTRRSNRFIYNKRRDIEQRIDEQTTEIERKNKNLTEVRSRDKLLELDDLEELMNPVHADQFYNAIFPRSVAYKSRSAKNAFILWLCSDESVGTCNRSKGQDEESVDEEILNDSDADEGINDFAQDHGQDQEEQMEEEEEEERDDDDGEWHLVERSRKRHKTGGSSRSKDYKWHADNGSSSMGKEEKTADISSVKEALKKEKIMTTAEMMLVDNIWDLEQPARLQLYLCWIENYCKHCKVEVHRSEQEYKQLCIEREHVKFEEEEEIIRRATVVGMTTTGAAKYHSVLQNVAPKIVVIEEAAEVLEAHILTSLTHKTEHAILIGDHKQLRPKAAVYELAQTHNLEVSLFERMVMNNIDCKRLSVQHRMRPEIAALTKPIYDHEITDHGSVKDFENISGVRYNLFFIEHNHPERMVNGLQSYANNHEAEFMVALCKYLLLQGYKETQITVLTMYTGQLLLLKELMPRYIFKELRICAVDDYQGEENDIILLSLVRSNEENRIGFLHESNRICVALSRARKGLYCSGNFSLLKRKSDLWKKICNHLQATNGMADSLELICKTHNNVTAVRKATDFNKLGGCNSLCGLRLRCGHACSQKCHVSDHKTFQCHKPCPGKCPQEHACPEKCHSPRKCPPCFHLMTKLVPKCSHEQQIPCSQDPEEFSCRMKCEKMLPCGHECGNKCGEKCSSKCQVKVMKSLLCGHKETLPCFRNPMTFTNCQKNCRKILSCAHPCSKKCSEQCLCEMEITVTLPCEHTKRILCREKKGVIKCNNKCRRKLDCGHDCKGLCHEECKVRECKAEVCKELPCGHQLTLPCYRKSESVFCHAPCPRDLDCGHKCPSVCGRPCKEVQCEERCPRKCMQGHSCLKRCHDGSPCGNCTQVVDMAIPSCGHTIKKPCYFDPSSEVCQQPCDRVRVCGHPCKEICGQNCETKPCMVPVQSTLPCNHLGTLACHENPDEATCIEIVQVRLPCHHKAFIECHAAKNGLPRILCKEKVEKELPCKHKLEMPCFQNPEECICSEKVSVKLPCGHRTSIPCVDATAELPRQICTVKEERTLPCGHKAALSCDKKTEEYCCDQKVQVTLTCGHKKDITCGTALKEHQSGICDTLVKRKLPCGHENMVECSLEIAKIRCKHPCERFLPCGHPCTKKCGEVCTQFKCMAKVLKDLNCGYHKISCHCGDDVSKLTCPDKCSIQLKCGHLCPGKCGEDCSQYRCETMVMKILSCPGNHSQEMACYKDPKIVKCKESCKKDLDCGHRCPGICTQPCEKLLCTKEKEKTYACGHKGKVKCFQFKTATCQAPCERRKACGHVCGGICGDPCSKFPCKYTVTKTLPCNHKKRMPCIGSTNDVKCSGQCLAKLACGHPCPGKCTKCRERGSHEHCQSQCNRILVCSHHCKAQCAIPCPPCSKKCFIRCPHVKCSKSCSELCNPCNRPCKWRCNHYQCTKTCEEECDRPRCDAPCSEKLPCGHPCIGLCGEDCPTLCAICDAEELSSILGDGRAESTETTRYIQLHNCHHIFTVEEMDAMMQEDIGSNVELMRCPRCSTPITFSFRYGNQVKKALKNMENVKKEIYKLGNETGRLARTLYYTLRHPLRDIVTTEQNLALIKSVERGTILPLEIPSLFTLKNSLIIIHESGKARLSLKKVRLEASLGVHQQMNRVLKTIVHELEDITRSLESCHSYLRFLGEAYDDTRKCALFASLLELHSEAAKRGTPLSTKTTSLLKKATSDLILFLQGKDEALIITELESLTTPLRREMGLKPSIEMPTELQSFPGFGQVVWKLCAHCEVCFTRTVWRKGEEKIESSTRCAQCTS</sequence>
<dbReference type="Pfam" id="PF25396">
    <property type="entry name" value="ZNFX1"/>
    <property type="match status" value="1"/>
</dbReference>
<dbReference type="InterPro" id="IPR041679">
    <property type="entry name" value="DNA2/NAM7-like_C"/>
</dbReference>
<keyword evidence="2" id="KW-0677">Repeat</keyword>
<evidence type="ECO:0000256" key="2">
    <source>
        <dbReference type="ARBA" id="ARBA00022737"/>
    </source>
</evidence>
<feature type="domain" description="NF-X1-type" evidence="7">
    <location>
        <begin position="1536"/>
        <end position="1555"/>
    </location>
</feature>
<protein>
    <submittedName>
        <fullName evidence="8">NFX1-type zinc finger-containing protein 1</fullName>
    </submittedName>
</protein>
<keyword evidence="3" id="KW-0863">Zinc-finger</keyword>
<dbReference type="PANTHER" id="PTHR10887:SF341">
    <property type="entry name" value="NFX1-TYPE ZINC FINGER-CONTAINING PROTEIN 1"/>
    <property type="match status" value="1"/>
</dbReference>
<dbReference type="Gene3D" id="3.40.50.300">
    <property type="entry name" value="P-loop containing nucleotide triphosphate hydrolases"/>
    <property type="match status" value="3"/>
</dbReference>
<evidence type="ECO:0000313" key="8">
    <source>
        <dbReference type="EMBL" id="KAK2554690.1"/>
    </source>
</evidence>
<dbReference type="InterPro" id="IPR041677">
    <property type="entry name" value="DNA2/NAM7_AAA_11"/>
</dbReference>
<feature type="compositionally biased region" description="Acidic residues" evidence="6">
    <location>
        <begin position="808"/>
        <end position="825"/>
    </location>
</feature>
<dbReference type="CDD" id="cd17936">
    <property type="entry name" value="EEXXEc_NFX1"/>
    <property type="match status" value="1"/>
</dbReference>
<dbReference type="CDD" id="cd18808">
    <property type="entry name" value="SF1_C_Upf1"/>
    <property type="match status" value="1"/>
</dbReference>
<keyword evidence="5" id="KW-0175">Coiled coil</keyword>
<dbReference type="Pfam" id="PF13086">
    <property type="entry name" value="AAA_11"/>
    <property type="match status" value="1"/>
</dbReference>
<evidence type="ECO:0000256" key="4">
    <source>
        <dbReference type="ARBA" id="ARBA00022833"/>
    </source>
</evidence>
<evidence type="ECO:0000256" key="6">
    <source>
        <dbReference type="SAM" id="MobiDB-lite"/>
    </source>
</evidence>
<feature type="domain" description="NF-X1-type" evidence="7">
    <location>
        <begin position="1320"/>
        <end position="1341"/>
    </location>
</feature>